<accession>A0ABN7AHW5</accession>
<proteinExistence type="predicted"/>
<name>A0ABN7AHW5_9HEMI</name>
<reference evidence="1 2" key="1">
    <citation type="submission" date="2023-09" db="EMBL/GenBank/DDBJ databases">
        <title>Nesidiocoris tenuis whole genome shotgun sequence.</title>
        <authorList>
            <person name="Shibata T."/>
            <person name="Shimoda M."/>
            <person name="Kobayashi T."/>
            <person name="Uehara T."/>
        </authorList>
    </citation>
    <scope>NUCLEOTIDE SEQUENCE [LARGE SCALE GENOMIC DNA]</scope>
    <source>
        <strain evidence="1 2">Japan</strain>
    </source>
</reference>
<dbReference type="Proteomes" id="UP001307889">
    <property type="component" value="Chromosome 2"/>
</dbReference>
<protein>
    <submittedName>
        <fullName evidence="1">Uncharacterized protein</fullName>
    </submittedName>
</protein>
<organism evidence="1 2">
    <name type="scientific">Nesidiocoris tenuis</name>
    <dbReference type="NCBI Taxonomy" id="355587"/>
    <lineage>
        <taxon>Eukaryota</taxon>
        <taxon>Metazoa</taxon>
        <taxon>Ecdysozoa</taxon>
        <taxon>Arthropoda</taxon>
        <taxon>Hexapoda</taxon>
        <taxon>Insecta</taxon>
        <taxon>Pterygota</taxon>
        <taxon>Neoptera</taxon>
        <taxon>Paraneoptera</taxon>
        <taxon>Hemiptera</taxon>
        <taxon>Heteroptera</taxon>
        <taxon>Panheteroptera</taxon>
        <taxon>Cimicomorpha</taxon>
        <taxon>Miridae</taxon>
        <taxon>Dicyphina</taxon>
        <taxon>Nesidiocoris</taxon>
    </lineage>
</organism>
<sequence length="127" mass="14126">MNNLGSTPKYECVALGVECLPPPHPLRKAMTFMPLVLSVAPRADIRDIGGCIGGLFFNNTLLQYPVTGSFCLRYLSFPTLTLTSPCRFLNTNLRPVSTLFHRLKPVQMGDGGLWSYSLPITFEEFVK</sequence>
<evidence type="ECO:0000313" key="1">
    <source>
        <dbReference type="EMBL" id="BES90465.1"/>
    </source>
</evidence>
<keyword evidence="2" id="KW-1185">Reference proteome</keyword>
<gene>
    <name evidence="1" type="ORF">NTJ_03275</name>
</gene>
<evidence type="ECO:0000313" key="2">
    <source>
        <dbReference type="Proteomes" id="UP001307889"/>
    </source>
</evidence>
<dbReference type="EMBL" id="AP028910">
    <property type="protein sequence ID" value="BES90465.1"/>
    <property type="molecule type" value="Genomic_DNA"/>
</dbReference>